<keyword evidence="4" id="KW-1185">Reference proteome</keyword>
<dbReference type="SUPFAM" id="SSF53383">
    <property type="entry name" value="PLP-dependent transferases"/>
    <property type="match status" value="1"/>
</dbReference>
<comment type="similarity">
    <text evidence="1 2">Belongs to the DegT/DnrJ/EryC1 family.</text>
</comment>
<dbReference type="RefSeq" id="WP_243539254.1">
    <property type="nucleotide sequence ID" value="NZ_CP093442.1"/>
</dbReference>
<evidence type="ECO:0000256" key="2">
    <source>
        <dbReference type="RuleBase" id="RU004508"/>
    </source>
</evidence>
<dbReference type="NCBIfam" id="TIGR03588">
    <property type="entry name" value="PseC"/>
    <property type="match status" value="1"/>
</dbReference>
<evidence type="ECO:0000256" key="1">
    <source>
        <dbReference type="ARBA" id="ARBA00037999"/>
    </source>
</evidence>
<dbReference type="InterPro" id="IPR000653">
    <property type="entry name" value="DegT/StrS_aminotransferase"/>
</dbReference>
<name>A0ABY4CBA4_9BACT</name>
<dbReference type="EC" id="2.6.1.92" evidence="3"/>
<dbReference type="PANTHER" id="PTHR30244">
    <property type="entry name" value="TRANSAMINASE"/>
    <property type="match status" value="1"/>
</dbReference>
<dbReference type="GO" id="GO:0008483">
    <property type="term" value="F:transaminase activity"/>
    <property type="evidence" value="ECO:0007669"/>
    <property type="project" value="UniProtKB-KW"/>
</dbReference>
<sequence>MSKHLIPYGRQTILQEDIDAVVQVLKSDFLTQGPMVETFEKKFSEFIGCENSIAVSNGTAALHLAAMALGVKEGSKVLCTANSFVASANCIRYCGGDVEFVDINPENFCIDYNLLKAKLEKAPIGTYQGIVAVDFAGFPVDFEKLRLLADQYGLWIIEDACHALGAEFLDSKGQWNISGNGKYADIAVFSFHPVKHLATGEGGMITTNSAELNDKLRTLRTHGITRDKTRFTREDGAWYYEMQELGFNYRISDILCALGVSQLQRMPQNLLKRRQIAVKYREAFKNLPIKMQYEDKNLKNAYHLFTIQTEKRAELYDFLKSKGVYCQVHYIPIHTMPYYQNLYGKMVLENVEYYYACALSLPMYHGLSDSDLEYTIAAVKEFYGS</sequence>
<keyword evidence="3" id="KW-0032">Aminotransferase</keyword>
<dbReference type="Pfam" id="PF01041">
    <property type="entry name" value="DegT_DnrJ_EryC1"/>
    <property type="match status" value="1"/>
</dbReference>
<keyword evidence="2" id="KW-0663">Pyridoxal phosphate</keyword>
<organism evidence="3 4">
    <name type="scientific">Bdellovibrio reynosensis</name>
    <dbReference type="NCBI Taxonomy" id="2835041"/>
    <lineage>
        <taxon>Bacteria</taxon>
        <taxon>Pseudomonadati</taxon>
        <taxon>Bdellovibrionota</taxon>
        <taxon>Bdellovibrionia</taxon>
        <taxon>Bdellovibrionales</taxon>
        <taxon>Pseudobdellovibrionaceae</taxon>
        <taxon>Bdellovibrio</taxon>
    </lineage>
</organism>
<accession>A0ABY4CBA4</accession>
<dbReference type="CDD" id="cd00616">
    <property type="entry name" value="AHBA_syn"/>
    <property type="match status" value="1"/>
</dbReference>
<dbReference type="InterPro" id="IPR020026">
    <property type="entry name" value="PseC"/>
</dbReference>
<reference evidence="3" key="1">
    <citation type="submission" date="2022-03" db="EMBL/GenBank/DDBJ databases">
        <title>Genome Identification and Characterization of new species Bdellovibrio reynosense LBG001 sp. nov. from a Mexico soil sample.</title>
        <authorList>
            <person name="Camilli A."/>
            <person name="Ajao Y."/>
            <person name="Guo X."/>
        </authorList>
    </citation>
    <scope>NUCLEOTIDE SEQUENCE</scope>
    <source>
        <strain evidence="3">LBG001</strain>
    </source>
</reference>
<dbReference type="PANTHER" id="PTHR30244:SF34">
    <property type="entry name" value="DTDP-4-AMINO-4,6-DIDEOXYGALACTOSE TRANSAMINASE"/>
    <property type="match status" value="1"/>
</dbReference>
<protein>
    <submittedName>
        <fullName evidence="3">UDP-4-amino-4, 6-dideoxy-N-acetyl-beta-L-altrosamine transaminase</fullName>
        <ecNumber evidence="3">2.6.1.92</ecNumber>
    </submittedName>
</protein>
<evidence type="ECO:0000313" key="3">
    <source>
        <dbReference type="EMBL" id="UOF02257.1"/>
    </source>
</evidence>
<keyword evidence="3" id="KW-0808">Transferase</keyword>
<dbReference type="EMBL" id="CP093442">
    <property type="protein sequence ID" value="UOF02257.1"/>
    <property type="molecule type" value="Genomic_DNA"/>
</dbReference>
<dbReference type="InterPro" id="IPR015421">
    <property type="entry name" value="PyrdxlP-dep_Trfase_major"/>
</dbReference>
<proteinExistence type="inferred from homology"/>
<dbReference type="Gene3D" id="3.40.640.10">
    <property type="entry name" value="Type I PLP-dependent aspartate aminotransferase-like (Major domain)"/>
    <property type="match status" value="1"/>
</dbReference>
<dbReference type="PIRSF" id="PIRSF000390">
    <property type="entry name" value="PLP_StrS"/>
    <property type="match status" value="1"/>
</dbReference>
<dbReference type="Proteomes" id="UP000830116">
    <property type="component" value="Chromosome"/>
</dbReference>
<dbReference type="InterPro" id="IPR015424">
    <property type="entry name" value="PyrdxlP-dep_Trfase"/>
</dbReference>
<gene>
    <name evidence="3" type="primary">pseC</name>
    <name evidence="3" type="ORF">MNR06_04750</name>
</gene>
<dbReference type="InterPro" id="IPR015422">
    <property type="entry name" value="PyrdxlP-dep_Trfase_small"/>
</dbReference>
<evidence type="ECO:0000313" key="4">
    <source>
        <dbReference type="Proteomes" id="UP000830116"/>
    </source>
</evidence>
<dbReference type="Gene3D" id="3.90.1150.10">
    <property type="entry name" value="Aspartate Aminotransferase, domain 1"/>
    <property type="match status" value="1"/>
</dbReference>